<evidence type="ECO:0000313" key="18">
    <source>
        <dbReference type="Proteomes" id="UP000471298"/>
    </source>
</evidence>
<dbReference type="EC" id="2.7.13.3" evidence="3"/>
<keyword evidence="8" id="KW-0547">Nucleotide-binding</keyword>
<dbReference type="PRINTS" id="PR00344">
    <property type="entry name" value="BCTRLSENSOR"/>
</dbReference>
<feature type="domain" description="HAMP" evidence="16">
    <location>
        <begin position="172"/>
        <end position="224"/>
    </location>
</feature>
<feature type="transmembrane region" description="Helical" evidence="14">
    <location>
        <begin position="12"/>
        <end position="34"/>
    </location>
</feature>
<keyword evidence="7 14" id="KW-0812">Transmembrane</keyword>
<evidence type="ECO:0000256" key="2">
    <source>
        <dbReference type="ARBA" id="ARBA00004651"/>
    </source>
</evidence>
<dbReference type="SUPFAM" id="SSF158472">
    <property type="entry name" value="HAMP domain-like"/>
    <property type="match status" value="1"/>
</dbReference>
<reference evidence="17 18" key="1">
    <citation type="submission" date="2019-10" db="EMBL/GenBank/DDBJ databases">
        <title>Cardiobacteriales fam. a chemoheterotrophic member of the order Cardiobacteriales, and proposal of Cardiobacteriales fam. nov.</title>
        <authorList>
            <person name="Wang C."/>
        </authorList>
    </citation>
    <scope>NUCLEOTIDE SEQUENCE [LARGE SCALE GENOMIC DNA]</scope>
    <source>
        <strain evidence="17 18">ML27</strain>
    </source>
</reference>
<dbReference type="InterPro" id="IPR004358">
    <property type="entry name" value="Sig_transdc_His_kin-like_C"/>
</dbReference>
<evidence type="ECO:0000256" key="13">
    <source>
        <dbReference type="ARBA" id="ARBA00023136"/>
    </source>
</evidence>
<dbReference type="InterPro" id="IPR036890">
    <property type="entry name" value="HATPase_C_sf"/>
</dbReference>
<dbReference type="FunCoup" id="A0A6N7EZU6">
    <property type="interactions" value="106"/>
</dbReference>
<evidence type="ECO:0000256" key="3">
    <source>
        <dbReference type="ARBA" id="ARBA00012438"/>
    </source>
</evidence>
<evidence type="ECO:0000256" key="4">
    <source>
        <dbReference type="ARBA" id="ARBA00022475"/>
    </source>
</evidence>
<keyword evidence="10" id="KW-0067">ATP-binding</keyword>
<dbReference type="GO" id="GO:0005524">
    <property type="term" value="F:ATP binding"/>
    <property type="evidence" value="ECO:0007669"/>
    <property type="project" value="UniProtKB-KW"/>
</dbReference>
<dbReference type="Proteomes" id="UP000471298">
    <property type="component" value="Unassembled WGS sequence"/>
</dbReference>
<dbReference type="InterPro" id="IPR050398">
    <property type="entry name" value="HssS/ArlS-like"/>
</dbReference>
<dbReference type="Pfam" id="PF00512">
    <property type="entry name" value="HisKA"/>
    <property type="match status" value="1"/>
</dbReference>
<sequence length="444" mass="49958">MRFFRRLGRSISIKIILVFISASALLAWGLWFSLGITFERQLSDSIRPYFSNYLISLQNEVGFPPDINVAKRITEQAPVNIVIEAPTFSWASNGDFIDKDYLDVKIQRVGPQGITSEAGFYKDNFILRTFNQGYITSFIITEKLHKTTRVKEILITVIAALFIIGLIYAFVYFTFRPFKIIQQGVKQIGDGDFSHRLPINRRDELGDLSKSINKMADNIEQMLEAKRQLLLAISHELRTPITRAKIALSMMDDSHQKASAEEDMNEMESLIHELLESERLKGNHAPLDLSKANVNDVIYQIQGRFFENAPVVFNLDSQLPEITIDANRIGLAIKNLIKNALTANRQPDDKVIISTACDEQTLTISVEDSGVGIPAEKIKLLTEPFYRIDHSRQRSTGGFGIGLYLIKAIIDAHQGELIIQSRVDQGTVVHIVLPVLSALPIDAT</sequence>
<dbReference type="SUPFAM" id="SSF55874">
    <property type="entry name" value="ATPase domain of HSP90 chaperone/DNA topoisomerase II/histidine kinase"/>
    <property type="match status" value="1"/>
</dbReference>
<dbReference type="SMART" id="SM00388">
    <property type="entry name" value="HisKA"/>
    <property type="match status" value="1"/>
</dbReference>
<dbReference type="InterPro" id="IPR036097">
    <property type="entry name" value="HisK_dim/P_sf"/>
</dbReference>
<evidence type="ECO:0000256" key="10">
    <source>
        <dbReference type="ARBA" id="ARBA00022840"/>
    </source>
</evidence>
<dbReference type="PANTHER" id="PTHR45528">
    <property type="entry name" value="SENSOR HISTIDINE KINASE CPXA"/>
    <property type="match status" value="1"/>
</dbReference>
<dbReference type="InterPro" id="IPR003660">
    <property type="entry name" value="HAMP_dom"/>
</dbReference>
<dbReference type="InParanoid" id="A0A6N7EZU6"/>
<dbReference type="EMBL" id="WHNW01000004">
    <property type="protein sequence ID" value="MPV86038.1"/>
    <property type="molecule type" value="Genomic_DNA"/>
</dbReference>
<comment type="subcellular location">
    <subcellularLocation>
        <location evidence="2">Cell membrane</location>
        <topology evidence="2">Multi-pass membrane protein</topology>
    </subcellularLocation>
</comment>
<dbReference type="RefSeq" id="WP_152809891.1">
    <property type="nucleotide sequence ID" value="NZ_WHNW01000004.1"/>
</dbReference>
<dbReference type="AlphaFoldDB" id="A0A6N7EZU6"/>
<evidence type="ECO:0000256" key="7">
    <source>
        <dbReference type="ARBA" id="ARBA00022692"/>
    </source>
</evidence>
<evidence type="ECO:0000256" key="14">
    <source>
        <dbReference type="SAM" id="Phobius"/>
    </source>
</evidence>
<dbReference type="PROSITE" id="PS50109">
    <property type="entry name" value="HIS_KIN"/>
    <property type="match status" value="1"/>
</dbReference>
<dbReference type="SMART" id="SM00304">
    <property type="entry name" value="HAMP"/>
    <property type="match status" value="1"/>
</dbReference>
<protein>
    <recommendedName>
        <fullName evidence="3">histidine kinase</fullName>
        <ecNumber evidence="3">2.7.13.3</ecNumber>
    </recommendedName>
</protein>
<evidence type="ECO:0000259" key="15">
    <source>
        <dbReference type="PROSITE" id="PS50109"/>
    </source>
</evidence>
<dbReference type="PROSITE" id="PS50885">
    <property type="entry name" value="HAMP"/>
    <property type="match status" value="1"/>
</dbReference>
<feature type="domain" description="Histidine kinase" evidence="15">
    <location>
        <begin position="232"/>
        <end position="437"/>
    </location>
</feature>
<evidence type="ECO:0000256" key="1">
    <source>
        <dbReference type="ARBA" id="ARBA00000085"/>
    </source>
</evidence>
<keyword evidence="11 14" id="KW-1133">Transmembrane helix</keyword>
<dbReference type="CDD" id="cd00075">
    <property type="entry name" value="HATPase"/>
    <property type="match status" value="1"/>
</dbReference>
<feature type="transmembrane region" description="Helical" evidence="14">
    <location>
        <begin position="153"/>
        <end position="175"/>
    </location>
</feature>
<dbReference type="PANTHER" id="PTHR45528:SF1">
    <property type="entry name" value="SENSOR HISTIDINE KINASE CPXA"/>
    <property type="match status" value="1"/>
</dbReference>
<evidence type="ECO:0000256" key="12">
    <source>
        <dbReference type="ARBA" id="ARBA00023012"/>
    </source>
</evidence>
<dbReference type="SUPFAM" id="SSF47384">
    <property type="entry name" value="Homodimeric domain of signal transducing histidine kinase"/>
    <property type="match status" value="1"/>
</dbReference>
<keyword evidence="13 14" id="KW-0472">Membrane</keyword>
<dbReference type="Gene3D" id="1.10.287.130">
    <property type="match status" value="1"/>
</dbReference>
<evidence type="ECO:0000256" key="8">
    <source>
        <dbReference type="ARBA" id="ARBA00022741"/>
    </source>
</evidence>
<dbReference type="SMART" id="SM00387">
    <property type="entry name" value="HATPase_c"/>
    <property type="match status" value="1"/>
</dbReference>
<dbReference type="GO" id="GO:0000155">
    <property type="term" value="F:phosphorelay sensor kinase activity"/>
    <property type="evidence" value="ECO:0007669"/>
    <property type="project" value="InterPro"/>
</dbReference>
<evidence type="ECO:0000256" key="11">
    <source>
        <dbReference type="ARBA" id="ARBA00022989"/>
    </source>
</evidence>
<keyword evidence="4" id="KW-1003">Cell membrane</keyword>
<comment type="catalytic activity">
    <reaction evidence="1">
        <text>ATP + protein L-histidine = ADP + protein N-phospho-L-histidine.</text>
        <dbReference type="EC" id="2.7.13.3"/>
    </reaction>
</comment>
<comment type="caution">
    <text evidence="17">The sequence shown here is derived from an EMBL/GenBank/DDBJ whole genome shotgun (WGS) entry which is preliminary data.</text>
</comment>
<dbReference type="InterPro" id="IPR005467">
    <property type="entry name" value="His_kinase_dom"/>
</dbReference>
<dbReference type="Gene3D" id="3.30.565.10">
    <property type="entry name" value="Histidine kinase-like ATPase, C-terminal domain"/>
    <property type="match status" value="1"/>
</dbReference>
<organism evidence="17 18">
    <name type="scientific">Ostreibacterium oceani</name>
    <dbReference type="NCBI Taxonomy" id="2654998"/>
    <lineage>
        <taxon>Bacteria</taxon>
        <taxon>Pseudomonadati</taxon>
        <taxon>Pseudomonadota</taxon>
        <taxon>Gammaproteobacteria</taxon>
        <taxon>Cardiobacteriales</taxon>
        <taxon>Ostreibacteriaceae</taxon>
        <taxon>Ostreibacterium</taxon>
    </lineage>
</organism>
<evidence type="ECO:0000256" key="6">
    <source>
        <dbReference type="ARBA" id="ARBA00022679"/>
    </source>
</evidence>
<dbReference type="GO" id="GO:0005886">
    <property type="term" value="C:plasma membrane"/>
    <property type="evidence" value="ECO:0007669"/>
    <property type="project" value="UniProtKB-SubCell"/>
</dbReference>
<keyword evidence="9" id="KW-0418">Kinase</keyword>
<name>A0A6N7EZU6_9GAMM</name>
<accession>A0A6N7EZU6</accession>
<dbReference type="Gene3D" id="6.10.340.10">
    <property type="match status" value="1"/>
</dbReference>
<dbReference type="CDD" id="cd06225">
    <property type="entry name" value="HAMP"/>
    <property type="match status" value="1"/>
</dbReference>
<keyword evidence="18" id="KW-1185">Reference proteome</keyword>
<keyword evidence="6" id="KW-0808">Transferase</keyword>
<dbReference type="Pfam" id="PF02518">
    <property type="entry name" value="HATPase_c"/>
    <property type="match status" value="1"/>
</dbReference>
<keyword evidence="12" id="KW-0902">Two-component regulatory system</keyword>
<keyword evidence="5" id="KW-0597">Phosphoprotein</keyword>
<evidence type="ECO:0000313" key="17">
    <source>
        <dbReference type="EMBL" id="MPV86038.1"/>
    </source>
</evidence>
<dbReference type="Pfam" id="PF00672">
    <property type="entry name" value="HAMP"/>
    <property type="match status" value="1"/>
</dbReference>
<evidence type="ECO:0000256" key="9">
    <source>
        <dbReference type="ARBA" id="ARBA00022777"/>
    </source>
</evidence>
<proteinExistence type="predicted"/>
<dbReference type="CDD" id="cd00082">
    <property type="entry name" value="HisKA"/>
    <property type="match status" value="1"/>
</dbReference>
<evidence type="ECO:0000259" key="16">
    <source>
        <dbReference type="PROSITE" id="PS50885"/>
    </source>
</evidence>
<evidence type="ECO:0000256" key="5">
    <source>
        <dbReference type="ARBA" id="ARBA00022553"/>
    </source>
</evidence>
<dbReference type="InterPro" id="IPR003661">
    <property type="entry name" value="HisK_dim/P_dom"/>
</dbReference>
<dbReference type="InterPro" id="IPR003594">
    <property type="entry name" value="HATPase_dom"/>
</dbReference>
<gene>
    <name evidence="17" type="ORF">GCU85_04740</name>
</gene>